<evidence type="ECO:0000259" key="6">
    <source>
        <dbReference type="PROSITE" id="PS52035"/>
    </source>
</evidence>
<dbReference type="EMBL" id="CP000749">
    <property type="protein sequence ID" value="ABR71814.1"/>
    <property type="molecule type" value="Genomic_DNA"/>
</dbReference>
<dbReference type="InterPro" id="IPR000834">
    <property type="entry name" value="Peptidase_M14"/>
</dbReference>
<dbReference type="PROSITE" id="PS52035">
    <property type="entry name" value="PEPTIDASE_M14"/>
    <property type="match status" value="1"/>
</dbReference>
<name>A6VZD5_MARMS</name>
<keyword evidence="4" id="KW-0862">Zinc</keyword>
<dbReference type="GO" id="GO:0005615">
    <property type="term" value="C:extracellular space"/>
    <property type="evidence" value="ECO:0007669"/>
    <property type="project" value="TreeGrafter"/>
</dbReference>
<dbReference type="eggNOG" id="COG2866">
    <property type="taxonomic scope" value="Bacteria"/>
</dbReference>
<evidence type="ECO:0000313" key="7">
    <source>
        <dbReference type="EMBL" id="ABR71814.1"/>
    </source>
</evidence>
<dbReference type="PANTHER" id="PTHR11705:SF119">
    <property type="entry name" value="OS02G0119300 PROTEIN"/>
    <property type="match status" value="1"/>
</dbReference>
<accession>A6VZD5</accession>
<dbReference type="PROSITE" id="PS00132">
    <property type="entry name" value="CARBOXYPEPT_ZN_1"/>
    <property type="match status" value="1"/>
</dbReference>
<reference evidence="7" key="1">
    <citation type="submission" date="2007-06" db="EMBL/GenBank/DDBJ databases">
        <title>Complete sequence of Marinomonas sp. MWYL1.</title>
        <authorList>
            <consortium name="US DOE Joint Genome Institute"/>
            <person name="Copeland A."/>
            <person name="Lucas S."/>
            <person name="Lapidus A."/>
            <person name="Barry K."/>
            <person name="Glavina del Rio T."/>
            <person name="Dalin E."/>
            <person name="Tice H."/>
            <person name="Pitluck S."/>
            <person name="Kiss H."/>
            <person name="Brettin T."/>
            <person name="Bruce D."/>
            <person name="Detter J.C."/>
            <person name="Han C."/>
            <person name="Schmutz J."/>
            <person name="Larimer F."/>
            <person name="Land M."/>
            <person name="Hauser L."/>
            <person name="Kyrpides N."/>
            <person name="Kim E."/>
            <person name="Johnston A.W.B."/>
            <person name="Todd J.D."/>
            <person name="Rogers R."/>
            <person name="Wexler M."/>
            <person name="Bond P.L."/>
            <person name="Li Y."/>
            <person name="Richardson P."/>
        </authorList>
    </citation>
    <scope>NUCLEOTIDE SEQUENCE [LARGE SCALE GENOMIC DNA]</scope>
    <source>
        <strain evidence="7">MWYL1</strain>
    </source>
</reference>
<dbReference type="AlphaFoldDB" id="A6VZD5"/>
<comment type="cofactor">
    <cofactor evidence="1">
        <name>Zn(2+)</name>
        <dbReference type="ChEBI" id="CHEBI:29105"/>
    </cofactor>
</comment>
<evidence type="ECO:0000256" key="4">
    <source>
        <dbReference type="ARBA" id="ARBA00022833"/>
    </source>
</evidence>
<dbReference type="Pfam" id="PF00246">
    <property type="entry name" value="Peptidase_M14"/>
    <property type="match status" value="1"/>
</dbReference>
<dbReference type="GO" id="GO:0008270">
    <property type="term" value="F:zinc ion binding"/>
    <property type="evidence" value="ECO:0007669"/>
    <property type="project" value="InterPro"/>
</dbReference>
<feature type="domain" description="Peptidase M14" evidence="6">
    <location>
        <begin position="1"/>
        <end position="337"/>
    </location>
</feature>
<dbReference type="SUPFAM" id="SSF53187">
    <property type="entry name" value="Zn-dependent exopeptidases"/>
    <property type="match status" value="1"/>
</dbReference>
<dbReference type="GO" id="GO:0006508">
    <property type="term" value="P:proteolysis"/>
    <property type="evidence" value="ECO:0007669"/>
    <property type="project" value="InterPro"/>
</dbReference>
<dbReference type="InterPro" id="IPR057246">
    <property type="entry name" value="CARBOXYPEPT_ZN_1"/>
</dbReference>
<evidence type="ECO:0000256" key="3">
    <source>
        <dbReference type="ARBA" id="ARBA00022723"/>
    </source>
</evidence>
<dbReference type="PANTHER" id="PTHR11705">
    <property type="entry name" value="PROTEASE FAMILY M14 CARBOXYPEPTIDASE A,B"/>
    <property type="match status" value="1"/>
</dbReference>
<sequence>MQSKLPELAELQRLLRLDIPGVRHETLAQLTDGPLQFPVDAVFLGSDRPNVPTFLLVGGVHGVERIGSQVVLAFLNSLLHRLKWDQQLQTALESVRIVCLPILNPVGMTHQNRGNGNGVDLMRNAPMDALDPITWPFGGQRMTRRLPWFRGGLGRPLEVEAQALCDLVERLCQQSSMVMALDVHSGFGAQDRLWFPMAGTRQPVPHIADYYVLKKLLKHCHPHHRYLLEPQSHHYLCHGDLWDYLYLNANSRQQTLLPITLELGSWRWVKKNPLQVLSFLGMFHPIKPHRVKRVLRENLFLIEMLWRASANADQWMPKESKKQRMHKAALRHWYQND</sequence>
<dbReference type="Gene3D" id="3.40.630.10">
    <property type="entry name" value="Zn peptidases"/>
    <property type="match status" value="1"/>
</dbReference>
<comment type="caution">
    <text evidence="5">Lacks conserved residue(s) required for the propagation of feature annotation.</text>
</comment>
<organism evidence="7">
    <name type="scientific">Marinomonas sp. (strain MWYL1)</name>
    <dbReference type="NCBI Taxonomy" id="400668"/>
    <lineage>
        <taxon>Bacteria</taxon>
        <taxon>Pseudomonadati</taxon>
        <taxon>Pseudomonadota</taxon>
        <taxon>Gammaproteobacteria</taxon>
        <taxon>Oceanospirillales</taxon>
        <taxon>Oceanospirillaceae</taxon>
        <taxon>Marinomonas</taxon>
    </lineage>
</organism>
<evidence type="ECO:0000256" key="5">
    <source>
        <dbReference type="PROSITE-ProRule" id="PRU01379"/>
    </source>
</evidence>
<dbReference type="OrthoDB" id="9779324at2"/>
<protein>
    <recommendedName>
        <fullName evidence="6">Peptidase M14 domain-containing protein</fullName>
    </recommendedName>
</protein>
<dbReference type="HOGENOM" id="CLU_830613_0_0_6"/>
<evidence type="ECO:0000256" key="2">
    <source>
        <dbReference type="ARBA" id="ARBA00005988"/>
    </source>
</evidence>
<gene>
    <name evidence="7" type="ordered locus">Mmwyl1_2903</name>
</gene>
<dbReference type="STRING" id="400668.Mmwyl1_2903"/>
<dbReference type="KEGG" id="mmw:Mmwyl1_2903"/>
<keyword evidence="3" id="KW-0479">Metal-binding</keyword>
<proteinExistence type="inferred from homology"/>
<evidence type="ECO:0000256" key="1">
    <source>
        <dbReference type="ARBA" id="ARBA00001947"/>
    </source>
</evidence>
<dbReference type="GO" id="GO:0004181">
    <property type="term" value="F:metallocarboxypeptidase activity"/>
    <property type="evidence" value="ECO:0007669"/>
    <property type="project" value="InterPro"/>
</dbReference>
<comment type="similarity">
    <text evidence="2 5">Belongs to the peptidase M14 family.</text>
</comment>